<dbReference type="GO" id="GO:0008726">
    <property type="term" value="F:alkanesulfonate monooxygenase activity"/>
    <property type="evidence" value="ECO:0007669"/>
    <property type="project" value="TreeGrafter"/>
</dbReference>
<dbReference type="RefSeq" id="WP_121155389.1">
    <property type="nucleotide sequence ID" value="NZ_CP032829.1"/>
</dbReference>
<dbReference type="GO" id="GO:0046306">
    <property type="term" value="P:alkanesulfonate catabolic process"/>
    <property type="evidence" value="ECO:0007669"/>
    <property type="project" value="TreeGrafter"/>
</dbReference>
<keyword evidence="2" id="KW-0288">FMN</keyword>
<dbReference type="AlphaFoldDB" id="A0A494TJZ1"/>
<evidence type="ECO:0000313" key="7">
    <source>
        <dbReference type="Proteomes" id="UP000276254"/>
    </source>
</evidence>
<reference evidence="6 7" key="1">
    <citation type="submission" date="2018-09" db="EMBL/GenBank/DDBJ databases">
        <title>Sphingomonas peninsula sp. nov., isolated from fildes peninsula, Antarctic soil.</title>
        <authorList>
            <person name="Yingchao G."/>
        </authorList>
    </citation>
    <scope>NUCLEOTIDE SEQUENCE [LARGE SCALE GENOMIC DNA]</scope>
    <source>
        <strain evidence="6 7">YZ-8</strain>
    </source>
</reference>
<dbReference type="Proteomes" id="UP000276254">
    <property type="component" value="Chromosome"/>
</dbReference>
<protein>
    <submittedName>
        <fullName evidence="6">LLM class flavin-dependent oxidoreductase</fullName>
    </submittedName>
</protein>
<evidence type="ECO:0000259" key="5">
    <source>
        <dbReference type="Pfam" id="PF00296"/>
    </source>
</evidence>
<keyword evidence="1" id="KW-0285">Flavoprotein</keyword>
<dbReference type="PANTHER" id="PTHR42847:SF4">
    <property type="entry name" value="ALKANESULFONATE MONOOXYGENASE-RELATED"/>
    <property type="match status" value="1"/>
</dbReference>
<feature type="domain" description="Luciferase-like" evidence="5">
    <location>
        <begin position="35"/>
        <end position="272"/>
    </location>
</feature>
<dbReference type="OrthoDB" id="9814695at2"/>
<dbReference type="InterPro" id="IPR011251">
    <property type="entry name" value="Luciferase-like_dom"/>
</dbReference>
<name>A0A494TJZ1_SPHPE</name>
<evidence type="ECO:0000256" key="3">
    <source>
        <dbReference type="ARBA" id="ARBA00023002"/>
    </source>
</evidence>
<organism evidence="6 7">
    <name type="scientific">Sphingomonas paeninsulae</name>
    <dbReference type="NCBI Taxonomy" id="2319844"/>
    <lineage>
        <taxon>Bacteria</taxon>
        <taxon>Pseudomonadati</taxon>
        <taxon>Pseudomonadota</taxon>
        <taxon>Alphaproteobacteria</taxon>
        <taxon>Sphingomonadales</taxon>
        <taxon>Sphingomonadaceae</taxon>
        <taxon>Sphingomonas</taxon>
    </lineage>
</organism>
<keyword evidence="4" id="KW-0503">Monooxygenase</keyword>
<accession>A0A494TJZ1</accession>
<sequence length="320" mass="34915">MTIQTYWQIDVAADATRSEARARPNAPTLFRDVRTDASNRHDYYAQIAQAASQTAFDGLFVQYRPESDDSLIVAATIAREAPRLALIPEFPAWVGSAVYAAKQAVSFQRGTHERLGWAIAPSADAATRARDGDHVPTEELIERTEEFLKVARGVHAERPFSHTGQHFEVQDGGFEAPLNGVAFPRVFLQGDTDDELKLSARVADVHLFAAAPLSTLRRLTEELSLLSRAEDRSVAFGVIQPVLAREFADEAQHDAQRAGLPASAIVGDYADVAAQLSELAALGFAYFVLTAPSSLEEAYVIGQHVLPRFRALTETVRAAS</sequence>
<evidence type="ECO:0000256" key="1">
    <source>
        <dbReference type="ARBA" id="ARBA00022630"/>
    </source>
</evidence>
<evidence type="ECO:0000313" key="6">
    <source>
        <dbReference type="EMBL" id="AYJ87722.1"/>
    </source>
</evidence>
<dbReference type="InterPro" id="IPR036661">
    <property type="entry name" value="Luciferase-like_sf"/>
</dbReference>
<evidence type="ECO:0000256" key="4">
    <source>
        <dbReference type="ARBA" id="ARBA00023033"/>
    </source>
</evidence>
<dbReference type="EMBL" id="CP032829">
    <property type="protein sequence ID" value="AYJ87722.1"/>
    <property type="molecule type" value="Genomic_DNA"/>
</dbReference>
<gene>
    <name evidence="6" type="ORF">D3Y57_19570</name>
</gene>
<dbReference type="KEGG" id="spha:D3Y57_19570"/>
<dbReference type="PANTHER" id="PTHR42847">
    <property type="entry name" value="ALKANESULFONATE MONOOXYGENASE"/>
    <property type="match status" value="1"/>
</dbReference>
<proteinExistence type="predicted"/>
<evidence type="ECO:0000256" key="2">
    <source>
        <dbReference type="ARBA" id="ARBA00022643"/>
    </source>
</evidence>
<dbReference type="Gene3D" id="3.20.20.30">
    <property type="entry name" value="Luciferase-like domain"/>
    <property type="match status" value="1"/>
</dbReference>
<dbReference type="InterPro" id="IPR050172">
    <property type="entry name" value="SsuD_RutA_monooxygenase"/>
</dbReference>
<dbReference type="SUPFAM" id="SSF51679">
    <property type="entry name" value="Bacterial luciferase-like"/>
    <property type="match status" value="1"/>
</dbReference>
<keyword evidence="7" id="KW-1185">Reference proteome</keyword>
<dbReference type="Pfam" id="PF00296">
    <property type="entry name" value="Bac_luciferase"/>
    <property type="match status" value="1"/>
</dbReference>
<keyword evidence="3" id="KW-0560">Oxidoreductase</keyword>